<dbReference type="AlphaFoldDB" id="A0A1E5VIR9"/>
<sequence>MVGQDHAGNTSLPQVNHGAREEEQQGEENAEQEHADNTSLPEQKDGAQEDEDTGVEVSGEAMSGRNASSPELRTSRGEKKPAVERSWSQDSHGSGRACPIPRGADLSDLLANLTFDKTDAIEDKLNDKIRKLKARYGRFRSQGCPTDDLGRRLFELSDVFWGQVDNDVRVEAAFVTTDFSQRSSLYPHLAEEVKVYAEKHSSGSLVMAAFTTIGDDTARRLDAMCKKQRADAYNLES</sequence>
<dbReference type="STRING" id="888268.A0A1E5VIR9"/>
<dbReference type="OrthoDB" id="688402at2759"/>
<dbReference type="Proteomes" id="UP000095767">
    <property type="component" value="Unassembled WGS sequence"/>
</dbReference>
<feature type="compositionally biased region" description="Basic and acidic residues" evidence="1">
    <location>
        <begin position="73"/>
        <end position="83"/>
    </location>
</feature>
<proteinExistence type="predicted"/>
<evidence type="ECO:0000256" key="1">
    <source>
        <dbReference type="SAM" id="MobiDB-lite"/>
    </source>
</evidence>
<protein>
    <submittedName>
        <fullName evidence="2">Uncharacterized protein</fullName>
    </submittedName>
</protein>
<evidence type="ECO:0000313" key="2">
    <source>
        <dbReference type="EMBL" id="OEL24996.1"/>
    </source>
</evidence>
<comment type="caution">
    <text evidence="2">The sequence shown here is derived from an EMBL/GenBank/DDBJ whole genome shotgun (WGS) entry which is preliminary data.</text>
</comment>
<evidence type="ECO:0000313" key="3">
    <source>
        <dbReference type="Proteomes" id="UP000095767"/>
    </source>
</evidence>
<feature type="compositionally biased region" description="Basic and acidic residues" evidence="1">
    <location>
        <begin position="31"/>
        <end position="47"/>
    </location>
</feature>
<organism evidence="2 3">
    <name type="scientific">Dichanthelium oligosanthes</name>
    <dbReference type="NCBI Taxonomy" id="888268"/>
    <lineage>
        <taxon>Eukaryota</taxon>
        <taxon>Viridiplantae</taxon>
        <taxon>Streptophyta</taxon>
        <taxon>Embryophyta</taxon>
        <taxon>Tracheophyta</taxon>
        <taxon>Spermatophyta</taxon>
        <taxon>Magnoliopsida</taxon>
        <taxon>Liliopsida</taxon>
        <taxon>Poales</taxon>
        <taxon>Poaceae</taxon>
        <taxon>PACMAD clade</taxon>
        <taxon>Panicoideae</taxon>
        <taxon>Panicodae</taxon>
        <taxon>Paniceae</taxon>
        <taxon>Dichantheliinae</taxon>
        <taxon>Dichanthelium</taxon>
    </lineage>
</organism>
<gene>
    <name evidence="2" type="ORF">BAE44_0013985</name>
</gene>
<keyword evidence="3" id="KW-1185">Reference proteome</keyword>
<name>A0A1E5VIR9_9POAL</name>
<feature type="region of interest" description="Disordered" evidence="1">
    <location>
        <begin position="1"/>
        <end position="100"/>
    </location>
</feature>
<accession>A0A1E5VIR9</accession>
<dbReference type="EMBL" id="LWDX02038495">
    <property type="protein sequence ID" value="OEL24996.1"/>
    <property type="molecule type" value="Genomic_DNA"/>
</dbReference>
<reference evidence="2 3" key="1">
    <citation type="submission" date="2016-09" db="EMBL/GenBank/DDBJ databases">
        <title>The draft genome of Dichanthelium oligosanthes: A C3 panicoid grass species.</title>
        <authorList>
            <person name="Studer A.J."/>
            <person name="Schnable J.C."/>
            <person name="Brutnell T.P."/>
        </authorList>
    </citation>
    <scope>NUCLEOTIDE SEQUENCE [LARGE SCALE GENOMIC DNA]</scope>
    <source>
        <strain evidence="3">cv. Kellogg 1175</strain>
        <tissue evidence="2">Leaf</tissue>
    </source>
</reference>